<dbReference type="InterPro" id="IPR023214">
    <property type="entry name" value="HAD_sf"/>
</dbReference>
<evidence type="ECO:0000256" key="7">
    <source>
        <dbReference type="ARBA" id="ARBA00022801"/>
    </source>
</evidence>
<dbReference type="NCBIfam" id="TIGR01488">
    <property type="entry name" value="HAD-SF-IB"/>
    <property type="match status" value="1"/>
</dbReference>
<keyword evidence="5" id="KW-0028">Amino-acid biosynthesis</keyword>
<dbReference type="PANTHER" id="PTHR43344:SF2">
    <property type="entry name" value="PHOSPHOSERINE PHOSPHATASE"/>
    <property type="match status" value="1"/>
</dbReference>
<name>A0A9Q3Z0A3_CLOBO</name>
<dbReference type="InterPro" id="IPR006385">
    <property type="entry name" value="HAD_hydro_SerB1"/>
</dbReference>
<accession>A0A9Q3Z0A3</accession>
<comment type="caution">
    <text evidence="12">The sequence shown here is derived from an EMBL/GenBank/DDBJ whole genome shotgun (WGS) entry which is preliminary data.</text>
</comment>
<dbReference type="GO" id="GO:0006564">
    <property type="term" value="P:L-serine biosynthetic process"/>
    <property type="evidence" value="ECO:0007669"/>
    <property type="project" value="UniProtKB-KW"/>
</dbReference>
<evidence type="ECO:0000256" key="10">
    <source>
        <dbReference type="ARBA" id="ARBA00048138"/>
    </source>
</evidence>
<protein>
    <recommendedName>
        <fullName evidence="4">phosphoserine phosphatase</fullName>
        <ecNumber evidence="4">3.1.3.3</ecNumber>
    </recommendedName>
</protein>
<comment type="catalytic activity">
    <reaction evidence="11">
        <text>O-phospho-D-serine + H2O = D-serine + phosphate</text>
        <dbReference type="Rhea" id="RHEA:24873"/>
        <dbReference type="ChEBI" id="CHEBI:15377"/>
        <dbReference type="ChEBI" id="CHEBI:35247"/>
        <dbReference type="ChEBI" id="CHEBI:43474"/>
        <dbReference type="ChEBI" id="CHEBI:58680"/>
        <dbReference type="EC" id="3.1.3.3"/>
    </reaction>
</comment>
<keyword evidence="8" id="KW-0460">Magnesium</keyword>
<gene>
    <name evidence="12" type="ORF">G8S53_10240</name>
</gene>
<keyword evidence="7 12" id="KW-0378">Hydrolase</keyword>
<evidence type="ECO:0000256" key="3">
    <source>
        <dbReference type="ARBA" id="ARBA00009184"/>
    </source>
</evidence>
<reference evidence="12" key="1">
    <citation type="submission" date="2020-02" db="EMBL/GenBank/DDBJ databases">
        <authorList>
            <person name="Fillo S."/>
            <person name="Giordani F."/>
            <person name="Tonon E."/>
            <person name="Drigo I."/>
            <person name="Anselmo A."/>
            <person name="Fortunato A."/>
            <person name="Bano L."/>
            <person name="Lista F."/>
        </authorList>
    </citation>
    <scope>NUCLEOTIDE SEQUENCE</scope>
    <source>
        <strain evidence="12">IZSVe-TV_9877_3_12</strain>
    </source>
</reference>
<evidence type="ECO:0000256" key="11">
    <source>
        <dbReference type="ARBA" id="ARBA00048523"/>
    </source>
</evidence>
<proteinExistence type="inferred from homology"/>
<comment type="similarity">
    <text evidence="3">Belongs to the HAD-like hydrolase superfamily. SerB family.</text>
</comment>
<reference evidence="12" key="2">
    <citation type="journal article" date="2021" name="Microorganisms">
        <title>Extensive Genome Exploration of Clostridium botulinum Group III Field Strains.</title>
        <authorList>
            <person name="Fillo S."/>
            <person name="Giordani F."/>
            <person name="Tonon E."/>
            <person name="Drigo I."/>
            <person name="Anselmo A."/>
            <person name="Fortunato A."/>
            <person name="Lista F."/>
            <person name="Bano L."/>
        </authorList>
    </citation>
    <scope>NUCLEOTIDE SEQUENCE</scope>
    <source>
        <strain evidence="12">IZSVe-TV_9877_3_12</strain>
    </source>
</reference>
<evidence type="ECO:0000256" key="9">
    <source>
        <dbReference type="ARBA" id="ARBA00023299"/>
    </source>
</evidence>
<dbReference type="NCBIfam" id="TIGR01490">
    <property type="entry name" value="HAD-SF-IB-hyp1"/>
    <property type="match status" value="1"/>
</dbReference>
<dbReference type="CDD" id="cd02612">
    <property type="entry name" value="HAD_PGPPase"/>
    <property type="match status" value="1"/>
</dbReference>
<evidence type="ECO:0000313" key="12">
    <source>
        <dbReference type="EMBL" id="MCD3195657.1"/>
    </source>
</evidence>
<comment type="pathway">
    <text evidence="2">Amino-acid biosynthesis; L-serine biosynthesis; L-serine from 3-phospho-D-glycerate: step 3/3.</text>
</comment>
<evidence type="ECO:0000256" key="8">
    <source>
        <dbReference type="ARBA" id="ARBA00022842"/>
    </source>
</evidence>
<comment type="catalytic activity">
    <reaction evidence="10">
        <text>O-phospho-L-serine + H2O = L-serine + phosphate</text>
        <dbReference type="Rhea" id="RHEA:21208"/>
        <dbReference type="ChEBI" id="CHEBI:15377"/>
        <dbReference type="ChEBI" id="CHEBI:33384"/>
        <dbReference type="ChEBI" id="CHEBI:43474"/>
        <dbReference type="ChEBI" id="CHEBI:57524"/>
        <dbReference type="EC" id="3.1.3.3"/>
    </reaction>
</comment>
<dbReference type="GO" id="GO:0005737">
    <property type="term" value="C:cytoplasm"/>
    <property type="evidence" value="ECO:0007669"/>
    <property type="project" value="TreeGrafter"/>
</dbReference>
<dbReference type="Proteomes" id="UP000813637">
    <property type="component" value="Unassembled WGS sequence"/>
</dbReference>
<evidence type="ECO:0000256" key="6">
    <source>
        <dbReference type="ARBA" id="ARBA00022723"/>
    </source>
</evidence>
<dbReference type="InterPro" id="IPR036412">
    <property type="entry name" value="HAD-like_sf"/>
</dbReference>
<evidence type="ECO:0000313" key="13">
    <source>
        <dbReference type="Proteomes" id="UP000813637"/>
    </source>
</evidence>
<sequence>MGYTNIKDNLKGVIAMTKTIAAFFDIDGTLYREGLITEIFKKFITSEFIKPERWYNEVRHYYIKWDKRLGNYDDYLLKMADIYIEAIKGLHKTQVEFIAKRVIESKGDRVYTYTRDMIAWHKKQGHKLITISGSPVELVREMSIKHGFDDYIGTEYLIDETQKYTGNIIPMWDRVSKEKAINNFVKKYNIDLNKSYAYGDTLGDFSMFKSVGNPRAINPTRELINAVIKDPIIKEKVKIIVERKDVVYKLNSETLDIL</sequence>
<evidence type="ECO:0000256" key="1">
    <source>
        <dbReference type="ARBA" id="ARBA00001946"/>
    </source>
</evidence>
<dbReference type="Gene3D" id="3.40.50.1000">
    <property type="entry name" value="HAD superfamily/HAD-like"/>
    <property type="match status" value="1"/>
</dbReference>
<dbReference type="EMBL" id="JAAMYB010000014">
    <property type="protein sequence ID" value="MCD3195657.1"/>
    <property type="molecule type" value="Genomic_DNA"/>
</dbReference>
<keyword evidence="6" id="KW-0479">Metal-binding</keyword>
<keyword evidence="9" id="KW-0718">Serine biosynthesis</keyword>
<evidence type="ECO:0000256" key="5">
    <source>
        <dbReference type="ARBA" id="ARBA00022605"/>
    </source>
</evidence>
<dbReference type="GO" id="GO:0000287">
    <property type="term" value="F:magnesium ion binding"/>
    <property type="evidence" value="ECO:0007669"/>
    <property type="project" value="TreeGrafter"/>
</dbReference>
<evidence type="ECO:0000256" key="4">
    <source>
        <dbReference type="ARBA" id="ARBA00012640"/>
    </source>
</evidence>
<evidence type="ECO:0000256" key="2">
    <source>
        <dbReference type="ARBA" id="ARBA00005135"/>
    </source>
</evidence>
<dbReference type="SUPFAM" id="SSF56784">
    <property type="entry name" value="HAD-like"/>
    <property type="match status" value="1"/>
</dbReference>
<dbReference type="EC" id="3.1.3.3" evidence="4"/>
<dbReference type="PANTHER" id="PTHR43344">
    <property type="entry name" value="PHOSPHOSERINE PHOSPHATASE"/>
    <property type="match status" value="1"/>
</dbReference>
<organism evidence="12 13">
    <name type="scientific">Clostridium botulinum C</name>
    <dbReference type="NCBI Taxonomy" id="36828"/>
    <lineage>
        <taxon>Bacteria</taxon>
        <taxon>Bacillati</taxon>
        <taxon>Bacillota</taxon>
        <taxon>Clostridia</taxon>
        <taxon>Eubacteriales</taxon>
        <taxon>Clostridiaceae</taxon>
        <taxon>Clostridium</taxon>
    </lineage>
</organism>
<dbReference type="GO" id="GO:0036424">
    <property type="term" value="F:L-phosphoserine phosphatase activity"/>
    <property type="evidence" value="ECO:0007669"/>
    <property type="project" value="TreeGrafter"/>
</dbReference>
<dbReference type="InterPro" id="IPR050582">
    <property type="entry name" value="HAD-like_SerB"/>
</dbReference>
<dbReference type="Pfam" id="PF12710">
    <property type="entry name" value="HAD"/>
    <property type="match status" value="1"/>
</dbReference>
<comment type="cofactor">
    <cofactor evidence="1">
        <name>Mg(2+)</name>
        <dbReference type="ChEBI" id="CHEBI:18420"/>
    </cofactor>
</comment>
<dbReference type="AlphaFoldDB" id="A0A9Q3Z0A3"/>